<dbReference type="Proteomes" id="UP001219568">
    <property type="component" value="Unassembled WGS sequence"/>
</dbReference>
<reference evidence="2" key="1">
    <citation type="journal article" date="2023" name="IMA Fungus">
        <title>Comparative genomic study of the Penicillium genus elucidates a diverse pangenome and 15 lateral gene transfer events.</title>
        <authorList>
            <person name="Petersen C."/>
            <person name="Sorensen T."/>
            <person name="Nielsen M.R."/>
            <person name="Sondergaard T.E."/>
            <person name="Sorensen J.L."/>
            <person name="Fitzpatrick D.A."/>
            <person name="Frisvad J.C."/>
            <person name="Nielsen K.L."/>
        </authorList>
    </citation>
    <scope>NUCLEOTIDE SEQUENCE</scope>
    <source>
        <strain evidence="2">IBT 15450</strain>
    </source>
</reference>
<gene>
    <name evidence="2" type="ORF">N7460_007832</name>
</gene>
<sequence>MYRSDDVYNRCPPMEATNVNYEEDKSSPPSFVPRKSDPGIDVELAGPHHKPNEPKPQNSAGEGARVLMRFQAPNQPEVAATARASALEPLPGKKQKSPPDLGTSNVRKSPPFSTISPGHRPKEREAIPASENEKIETIPSRLTSILAPIQSYIKMELPPTRIHDQAFSNASYKVSACFHNSNETFSELKSRRTLPSLQFIQPPPGTILAKYPQSNGNSQPLPSICEALSVLSDFGPPPVNTISSPYPLSSCPESTTSGNSSSFDRPYPGKCSIPASPYSQISALNMKDASTNSPLASRTSFWRGHPRFDMMPVRNQHKAPPGSVKIPATGYSMRTEHAGASMGDHVSLALSTSQANERSVGNHQCTIPGCAAEPFRTQYLLKVHSQDRPYFCPVGGCPRAHGGKGFKRKNEMVRHGLVNSSPGYACPFCPDQQYKYPRPDNLQWLVHFRASYMSMRITSTRTETTPFSDRSSHKGP</sequence>
<evidence type="ECO:0000313" key="2">
    <source>
        <dbReference type="EMBL" id="KAJ6038061.1"/>
    </source>
</evidence>
<name>A0AAD6IAE1_PENCN</name>
<feature type="compositionally biased region" description="Polar residues" evidence="1">
    <location>
        <begin position="102"/>
        <end position="116"/>
    </location>
</feature>
<feature type="region of interest" description="Disordered" evidence="1">
    <location>
        <begin position="244"/>
        <end position="265"/>
    </location>
</feature>
<comment type="caution">
    <text evidence="2">The sequence shown here is derived from an EMBL/GenBank/DDBJ whole genome shotgun (WGS) entry which is preliminary data.</text>
</comment>
<dbReference type="EMBL" id="JAQJZL010000009">
    <property type="protein sequence ID" value="KAJ6038061.1"/>
    <property type="molecule type" value="Genomic_DNA"/>
</dbReference>
<feature type="region of interest" description="Disordered" evidence="1">
    <location>
        <begin position="1"/>
        <end position="131"/>
    </location>
</feature>
<organism evidence="2 3">
    <name type="scientific">Penicillium canescens</name>
    <dbReference type="NCBI Taxonomy" id="5083"/>
    <lineage>
        <taxon>Eukaryota</taxon>
        <taxon>Fungi</taxon>
        <taxon>Dikarya</taxon>
        <taxon>Ascomycota</taxon>
        <taxon>Pezizomycotina</taxon>
        <taxon>Eurotiomycetes</taxon>
        <taxon>Eurotiomycetidae</taxon>
        <taxon>Eurotiales</taxon>
        <taxon>Aspergillaceae</taxon>
        <taxon>Penicillium</taxon>
    </lineage>
</organism>
<evidence type="ECO:0000313" key="3">
    <source>
        <dbReference type="Proteomes" id="UP001219568"/>
    </source>
</evidence>
<proteinExistence type="predicted"/>
<feature type="compositionally biased region" description="Polar residues" evidence="1">
    <location>
        <begin position="244"/>
        <end position="263"/>
    </location>
</feature>
<evidence type="ECO:0000256" key="1">
    <source>
        <dbReference type="SAM" id="MobiDB-lite"/>
    </source>
</evidence>
<reference evidence="2" key="2">
    <citation type="submission" date="2023-01" db="EMBL/GenBank/DDBJ databases">
        <authorList>
            <person name="Petersen C."/>
        </authorList>
    </citation>
    <scope>NUCLEOTIDE SEQUENCE</scope>
    <source>
        <strain evidence="2">IBT 15450</strain>
    </source>
</reference>
<accession>A0AAD6IAE1</accession>
<dbReference type="AlphaFoldDB" id="A0AAD6IAE1"/>
<evidence type="ECO:0008006" key="4">
    <source>
        <dbReference type="Google" id="ProtNLM"/>
    </source>
</evidence>
<feature type="compositionally biased region" description="Basic and acidic residues" evidence="1">
    <location>
        <begin position="120"/>
        <end position="131"/>
    </location>
</feature>
<keyword evidence="3" id="KW-1185">Reference proteome</keyword>
<protein>
    <recommendedName>
        <fullName evidence="4">C2H2-type domain-containing protein</fullName>
    </recommendedName>
</protein>